<comment type="caution">
    <text evidence="1">The sequence shown here is derived from an EMBL/GenBank/DDBJ whole genome shotgun (WGS) entry which is preliminary data.</text>
</comment>
<reference evidence="2" key="1">
    <citation type="journal article" date="2019" name="Int. J. Syst. Evol. Microbiol.">
        <title>The Global Catalogue of Microorganisms (GCM) 10K type strain sequencing project: providing services to taxonomists for standard genome sequencing and annotation.</title>
        <authorList>
            <consortium name="The Broad Institute Genomics Platform"/>
            <consortium name="The Broad Institute Genome Sequencing Center for Infectious Disease"/>
            <person name="Wu L."/>
            <person name="Ma J."/>
        </authorList>
    </citation>
    <scope>NUCLEOTIDE SEQUENCE [LARGE SCALE GENOMIC DNA]</scope>
    <source>
        <strain evidence="2">CGMCC 1.19032</strain>
    </source>
</reference>
<dbReference type="Proteomes" id="UP001595969">
    <property type="component" value="Unassembled WGS sequence"/>
</dbReference>
<evidence type="ECO:0000313" key="2">
    <source>
        <dbReference type="Proteomes" id="UP001595969"/>
    </source>
</evidence>
<protein>
    <recommendedName>
        <fullName evidence="3">Replication initiation protein</fullName>
    </recommendedName>
</protein>
<gene>
    <name evidence="1" type="ORF">ACFO5I_01840</name>
</gene>
<sequence length="295" mass="35046">MEQSKHRPKPILEGLRPYPIEGRKTLTVKNRQEIYQRLTKPQRELIEKHKKYKMGSFFLEKQYLKAEEWDFHTLNVDENYNQKLKKYHLYCQCGKPVKYQFVLKSKTTNEKIHLGITHFTDHLGVTPAVASEIKKGLNQVDLALDEILWLKDRRYFFPQDLWQKYLIALHKNERLVHPVPVNLVLTQRVWAFFEVDMPIFVADYLAIIQDIRAIDKAFQKGTKKQAIQNFETFKNHFVQQLQPKSVAKKEYLPETKTLFAQFMQLEEEKIAQVWLELQQLMVQNQEKNKGGDSIA</sequence>
<evidence type="ECO:0000313" key="1">
    <source>
        <dbReference type="EMBL" id="MFC4718489.1"/>
    </source>
</evidence>
<accession>A0ABV9MTV4</accession>
<proteinExistence type="predicted"/>
<dbReference type="EMBL" id="JBHSGS010000010">
    <property type="protein sequence ID" value="MFC4718489.1"/>
    <property type="molecule type" value="Genomic_DNA"/>
</dbReference>
<evidence type="ECO:0008006" key="3">
    <source>
        <dbReference type="Google" id="ProtNLM"/>
    </source>
</evidence>
<dbReference type="RefSeq" id="WP_204654043.1">
    <property type="nucleotide sequence ID" value="NZ_JAFBFD010000018.1"/>
</dbReference>
<keyword evidence="2" id="KW-1185">Reference proteome</keyword>
<organism evidence="1 2">
    <name type="scientific">Enterococcus lemanii</name>
    <dbReference type="NCBI Taxonomy" id="1159752"/>
    <lineage>
        <taxon>Bacteria</taxon>
        <taxon>Bacillati</taxon>
        <taxon>Bacillota</taxon>
        <taxon>Bacilli</taxon>
        <taxon>Lactobacillales</taxon>
        <taxon>Enterococcaceae</taxon>
        <taxon>Enterococcus</taxon>
    </lineage>
</organism>
<name>A0ABV9MTV4_9ENTE</name>